<proteinExistence type="predicted"/>
<dbReference type="EMBL" id="CAEZYZ010000189">
    <property type="protein sequence ID" value="CAB4756659.1"/>
    <property type="molecule type" value="Genomic_DNA"/>
</dbReference>
<evidence type="ECO:0000313" key="2">
    <source>
        <dbReference type="EMBL" id="CAB4756659.1"/>
    </source>
</evidence>
<gene>
    <name evidence="2" type="ORF">UFOPK2810_01116</name>
</gene>
<accession>A0A6J6UDV4</accession>
<protein>
    <submittedName>
        <fullName evidence="2">Unannotated protein</fullName>
    </submittedName>
</protein>
<reference evidence="2" key="1">
    <citation type="submission" date="2020-05" db="EMBL/GenBank/DDBJ databases">
        <authorList>
            <person name="Chiriac C."/>
            <person name="Salcher M."/>
            <person name="Ghai R."/>
            <person name="Kavagutti S V."/>
        </authorList>
    </citation>
    <scope>NUCLEOTIDE SEQUENCE</scope>
</reference>
<sequence length="195" mass="20520">MIEARSEADAKRKTIAAPGQITTAVLVAGAGTNLRDTRSPPPMPMTPVASATPPTASDGRCHPAARVPEQTRLTHTAPASATVGLQRALETKIKAMTNPVAMVACPLGNVLNPSNFVDASSTEISGRGKTRLSTSAAAIAAKKHPPATLATRIWRRNSPITTRTTSISTMVAPVMTFRMARAVSRALFDSTNRPR</sequence>
<evidence type="ECO:0000256" key="1">
    <source>
        <dbReference type="SAM" id="MobiDB-lite"/>
    </source>
</evidence>
<organism evidence="2">
    <name type="scientific">freshwater metagenome</name>
    <dbReference type="NCBI Taxonomy" id="449393"/>
    <lineage>
        <taxon>unclassified sequences</taxon>
        <taxon>metagenomes</taxon>
        <taxon>ecological metagenomes</taxon>
    </lineage>
</organism>
<name>A0A6J6UDV4_9ZZZZ</name>
<feature type="region of interest" description="Disordered" evidence="1">
    <location>
        <begin position="32"/>
        <end position="61"/>
    </location>
</feature>
<dbReference type="AlphaFoldDB" id="A0A6J6UDV4"/>